<dbReference type="AlphaFoldDB" id="A0AAI9MYI5"/>
<comment type="caution">
    <text evidence="1">The sequence shown here is derived from an EMBL/GenBank/DDBJ whole genome shotgun (WGS) entry which is preliminary data.</text>
</comment>
<proteinExistence type="predicted"/>
<sequence length="63" mass="7143">MREIKQIYRIVSSVGRAIGFEPQPNSIAVDHRIAKAFFEMNSSILDGYFNLISSVILLSFQSH</sequence>
<name>A0AAI9MYI5_PROST</name>
<evidence type="ECO:0000313" key="1">
    <source>
        <dbReference type="EMBL" id="EMP9434851.1"/>
    </source>
</evidence>
<organism evidence="1">
    <name type="scientific">Providencia stuartii</name>
    <dbReference type="NCBI Taxonomy" id="588"/>
    <lineage>
        <taxon>Bacteria</taxon>
        <taxon>Pseudomonadati</taxon>
        <taxon>Pseudomonadota</taxon>
        <taxon>Gammaproteobacteria</taxon>
        <taxon>Enterobacterales</taxon>
        <taxon>Morganellaceae</taxon>
        <taxon>Providencia</taxon>
    </lineage>
</organism>
<dbReference type="EMBL" id="AAZDVE040000052">
    <property type="protein sequence ID" value="EMP9434851.1"/>
    <property type="molecule type" value="Genomic_DNA"/>
</dbReference>
<protein>
    <submittedName>
        <fullName evidence="1">Uncharacterized protein</fullName>
    </submittedName>
</protein>
<gene>
    <name evidence="1" type="ORF">JRA39_003982</name>
</gene>
<reference evidence="1" key="1">
    <citation type="submission" date="2024-02" db="EMBL/GenBank/DDBJ databases">
        <authorList>
            <consortium name="Clinical and Environmental Microbiology Branch: Whole genome sequencing antimicrobial resistance pathogens in the healthcare setting"/>
        </authorList>
    </citation>
    <scope>NUCLEOTIDE SEQUENCE</scope>
    <source>
        <strain evidence="1">2020GO-00142</strain>
    </source>
</reference>
<accession>A0AAI9MYI5</accession>